<dbReference type="SUPFAM" id="SSF52047">
    <property type="entry name" value="RNI-like"/>
    <property type="match status" value="1"/>
</dbReference>
<keyword evidence="2" id="KW-1185">Reference proteome</keyword>
<reference evidence="1 2" key="1">
    <citation type="submission" date="2018-06" db="EMBL/GenBank/DDBJ databases">
        <title>A transcriptomic atlas of mushroom development highlights an independent origin of complex multicellularity.</title>
        <authorList>
            <consortium name="DOE Joint Genome Institute"/>
            <person name="Krizsan K."/>
            <person name="Almasi E."/>
            <person name="Merenyi Z."/>
            <person name="Sahu N."/>
            <person name="Viragh M."/>
            <person name="Koszo T."/>
            <person name="Mondo S."/>
            <person name="Kiss B."/>
            <person name="Balint B."/>
            <person name="Kues U."/>
            <person name="Barry K."/>
            <person name="Hegedus J.C."/>
            <person name="Henrissat B."/>
            <person name="Johnson J."/>
            <person name="Lipzen A."/>
            <person name="Ohm R."/>
            <person name="Nagy I."/>
            <person name="Pangilinan J."/>
            <person name="Yan J."/>
            <person name="Xiong Y."/>
            <person name="Grigoriev I.V."/>
            <person name="Hibbett D.S."/>
            <person name="Nagy L.G."/>
        </authorList>
    </citation>
    <scope>NUCLEOTIDE SEQUENCE [LARGE SCALE GENOMIC DNA]</scope>
    <source>
        <strain evidence="1 2">SZMC22713</strain>
    </source>
</reference>
<evidence type="ECO:0008006" key="3">
    <source>
        <dbReference type="Google" id="ProtNLM"/>
    </source>
</evidence>
<evidence type="ECO:0000313" key="1">
    <source>
        <dbReference type="EMBL" id="TDL20658.1"/>
    </source>
</evidence>
<sequence length="433" mass="49414">MAVDEYLTRSRSSPLDISLFYMTLGASAPPPYFVTKVNTIVQKVLAHSHRWREVLFDIPAESVQTVFSQLASDVPRLTSMIVVESSSVHRKHTLRINLSSAHHLERLYIFTPTDVNWGNTIMDRMRDINVTPTSLSSFLQCIDKCPSVISVEFCTDIRTLSVPLAKIYTRRLSSLVKCRLVDLDQDLFSGLLDSLHLPALKQLDLSTKRRLRDSSSFVRFINRSQPPLEILSIIICGMPTADLLDCLHNIPRLTVLRTNITHFSDVTIQRFLTPSSTHGRSLCPNLMSLWLIGGSERACQNAAELVVHRWHNASGGADRIRHVWISDSEKDSFLDCDGITECGEEGFEISSKDDSWTEYCGSFEIAVFIYLFFNFNPCYYRADRSVEKYLNPIYRDRIAITTTMYSTMMTRTLQDSGIRFPISLLAVYEYLFF</sequence>
<protein>
    <recommendedName>
        <fullName evidence="3">F-box domain-containing protein</fullName>
    </recommendedName>
</protein>
<dbReference type="Proteomes" id="UP000294933">
    <property type="component" value="Unassembled WGS sequence"/>
</dbReference>
<proteinExistence type="predicted"/>
<dbReference type="EMBL" id="ML170186">
    <property type="protein sequence ID" value="TDL20658.1"/>
    <property type="molecule type" value="Genomic_DNA"/>
</dbReference>
<dbReference type="VEuPathDB" id="FungiDB:BD410DRAFT_362363"/>
<dbReference type="AlphaFoldDB" id="A0A4Y7Q099"/>
<organism evidence="1 2">
    <name type="scientific">Rickenella mellea</name>
    <dbReference type="NCBI Taxonomy" id="50990"/>
    <lineage>
        <taxon>Eukaryota</taxon>
        <taxon>Fungi</taxon>
        <taxon>Dikarya</taxon>
        <taxon>Basidiomycota</taxon>
        <taxon>Agaricomycotina</taxon>
        <taxon>Agaricomycetes</taxon>
        <taxon>Hymenochaetales</taxon>
        <taxon>Rickenellaceae</taxon>
        <taxon>Rickenella</taxon>
    </lineage>
</organism>
<name>A0A4Y7Q099_9AGAM</name>
<dbReference type="STRING" id="50990.A0A4Y7Q099"/>
<evidence type="ECO:0000313" key="2">
    <source>
        <dbReference type="Proteomes" id="UP000294933"/>
    </source>
</evidence>
<accession>A0A4Y7Q099</accession>
<gene>
    <name evidence="1" type="ORF">BD410DRAFT_362363</name>
</gene>